<sequence>MSAAPARIDLLRHGDTGHAGFRGQLDDPLTGLGWRQLRAAVAAGEWDVVVSSPLRRCADFARAHADAHGLPLRLEPRLAEYRFGAWEGVPMQELADTQGEALGRFWADPLRFPPPGAESIEAFAARLTGALDAIVADHAGRRVLVPTHGGAIRLLRCLAEGRPLRAMSDYDVGHASLHRLEWADRPAVPGAA</sequence>
<proteinExistence type="predicted"/>
<organism evidence="1 2">
    <name type="scientific">Marilutibacter spongiae</name>
    <dbReference type="NCBI Taxonomy" id="2025720"/>
    <lineage>
        <taxon>Bacteria</taxon>
        <taxon>Pseudomonadati</taxon>
        <taxon>Pseudomonadota</taxon>
        <taxon>Gammaproteobacteria</taxon>
        <taxon>Lysobacterales</taxon>
        <taxon>Lysobacteraceae</taxon>
        <taxon>Marilutibacter</taxon>
    </lineage>
</organism>
<keyword evidence="2" id="KW-1185">Reference proteome</keyword>
<dbReference type="EMBL" id="JACHTF010000001">
    <property type="protein sequence ID" value="MBB1059160.1"/>
    <property type="molecule type" value="Genomic_DNA"/>
</dbReference>
<dbReference type="InterPro" id="IPR029033">
    <property type="entry name" value="His_PPase_superfam"/>
</dbReference>
<dbReference type="PANTHER" id="PTHR48100:SF1">
    <property type="entry name" value="HISTIDINE PHOSPHATASE FAMILY PROTEIN-RELATED"/>
    <property type="match status" value="1"/>
</dbReference>
<accession>A0A7W3Y4P0</accession>
<dbReference type="GO" id="GO:0016791">
    <property type="term" value="F:phosphatase activity"/>
    <property type="evidence" value="ECO:0007669"/>
    <property type="project" value="TreeGrafter"/>
</dbReference>
<dbReference type="PANTHER" id="PTHR48100">
    <property type="entry name" value="BROAD-SPECIFICITY PHOSPHATASE YOR283W-RELATED"/>
    <property type="match status" value="1"/>
</dbReference>
<dbReference type="InterPro" id="IPR050275">
    <property type="entry name" value="PGM_Phosphatase"/>
</dbReference>
<dbReference type="Proteomes" id="UP000523196">
    <property type="component" value="Unassembled WGS sequence"/>
</dbReference>
<gene>
    <name evidence="1" type="ORF">H4F98_01070</name>
</gene>
<dbReference type="RefSeq" id="WP_182684811.1">
    <property type="nucleotide sequence ID" value="NZ_JACHTF010000001.1"/>
</dbReference>
<dbReference type="InterPro" id="IPR013078">
    <property type="entry name" value="His_Pase_superF_clade-1"/>
</dbReference>
<protein>
    <submittedName>
        <fullName evidence="1">Histidine phosphatase family protein</fullName>
    </submittedName>
</protein>
<dbReference type="GO" id="GO:0005737">
    <property type="term" value="C:cytoplasm"/>
    <property type="evidence" value="ECO:0007669"/>
    <property type="project" value="TreeGrafter"/>
</dbReference>
<comment type="caution">
    <text evidence="1">The sequence shown here is derived from an EMBL/GenBank/DDBJ whole genome shotgun (WGS) entry which is preliminary data.</text>
</comment>
<dbReference type="AlphaFoldDB" id="A0A7W3Y4P0"/>
<dbReference type="Pfam" id="PF00300">
    <property type="entry name" value="His_Phos_1"/>
    <property type="match status" value="1"/>
</dbReference>
<dbReference type="Gene3D" id="3.40.50.1240">
    <property type="entry name" value="Phosphoglycerate mutase-like"/>
    <property type="match status" value="1"/>
</dbReference>
<evidence type="ECO:0000313" key="2">
    <source>
        <dbReference type="Proteomes" id="UP000523196"/>
    </source>
</evidence>
<dbReference type="SUPFAM" id="SSF53254">
    <property type="entry name" value="Phosphoglycerate mutase-like"/>
    <property type="match status" value="1"/>
</dbReference>
<name>A0A7W3Y4P0_9GAMM</name>
<reference evidence="1 2" key="1">
    <citation type="submission" date="2020-08" db="EMBL/GenBank/DDBJ databases">
        <authorList>
            <person name="Xu S."/>
            <person name="Li A."/>
        </authorList>
    </citation>
    <scope>NUCLEOTIDE SEQUENCE [LARGE SCALE GENOMIC DNA]</scope>
    <source>
        <strain evidence="1 2">119BY6-57</strain>
    </source>
</reference>
<evidence type="ECO:0000313" key="1">
    <source>
        <dbReference type="EMBL" id="MBB1059160.1"/>
    </source>
</evidence>
<dbReference type="CDD" id="cd07067">
    <property type="entry name" value="HP_PGM_like"/>
    <property type="match status" value="1"/>
</dbReference>
<dbReference type="SMART" id="SM00855">
    <property type="entry name" value="PGAM"/>
    <property type="match status" value="1"/>
</dbReference>